<evidence type="ECO:0000256" key="1">
    <source>
        <dbReference type="SAM" id="MobiDB-lite"/>
    </source>
</evidence>
<feature type="region of interest" description="Disordered" evidence="1">
    <location>
        <begin position="124"/>
        <end position="151"/>
    </location>
</feature>
<evidence type="ECO:0000313" key="4">
    <source>
        <dbReference type="Proteomes" id="UP000310639"/>
    </source>
</evidence>
<accession>A0A4P9A3R5</accession>
<dbReference type="EMBL" id="CP040004">
    <property type="protein sequence ID" value="QCT42452.1"/>
    <property type="molecule type" value="Genomic_DNA"/>
</dbReference>
<evidence type="ECO:0000313" key="3">
    <source>
        <dbReference type="EMBL" id="QCT42452.1"/>
    </source>
</evidence>
<dbReference type="InterPro" id="IPR014717">
    <property type="entry name" value="Transl_elong_EF1B/ribsomal_bS6"/>
</dbReference>
<evidence type="ECO:0000256" key="2">
    <source>
        <dbReference type="SAM" id="Phobius"/>
    </source>
</evidence>
<keyword evidence="2" id="KW-1133">Transmembrane helix</keyword>
<reference evidence="3 4" key="1">
    <citation type="submission" date="2019-04" db="EMBL/GenBank/DDBJ databases">
        <title>Saccharibacteria TM7 genomes.</title>
        <authorList>
            <person name="Bor B."/>
            <person name="He X."/>
            <person name="Chen T."/>
            <person name="Dewhirst F.E."/>
        </authorList>
    </citation>
    <scope>NUCLEOTIDE SEQUENCE [LARGE SCALE GENOMIC DNA]</scope>
    <source>
        <strain evidence="3 4">BB001</strain>
    </source>
</reference>
<feature type="transmembrane region" description="Helical" evidence="2">
    <location>
        <begin position="12"/>
        <end position="36"/>
    </location>
</feature>
<sequence>MNIQKLQLNATLARILLSLALVLILLVMTAGFYMAYSFMKDSAQQVAGVQADAKAADKKLQDVRLLSSKLEKYQDSVKKAEKIVAESTSYQYQNQIINDITAYARQAGVGISSFTFQDDSAASGGKSSSSTASKTPTTPSSPSPSGAKSTSVSIQMDKHLNYVRFLQFLHLLEQNLTRMQVANISLAKGENPQEVESQALKLELYLR</sequence>
<dbReference type="KEGG" id="nft:FBF37_03220"/>
<organism evidence="3 4">
    <name type="scientific">Candidatus Nanosynbacter featherlites</name>
    <dbReference type="NCBI Taxonomy" id="2572088"/>
    <lineage>
        <taxon>Bacteria</taxon>
        <taxon>Candidatus Saccharimonadota</taxon>
        <taxon>Candidatus Saccharimonadia</taxon>
        <taxon>Candidatus Nanosynbacterales</taxon>
        <taxon>Candidatus Nanosynbacteraceae</taxon>
        <taxon>Candidatus Nanosynbacter</taxon>
    </lineage>
</organism>
<dbReference type="AlphaFoldDB" id="A0A4P9A3R5"/>
<protein>
    <submittedName>
        <fullName evidence="3">Uncharacterized protein</fullName>
    </submittedName>
</protein>
<gene>
    <name evidence="3" type="ORF">FBF37_03220</name>
</gene>
<name>A0A4P9A3R5_9BACT</name>
<dbReference type="RefSeq" id="WP_138079425.1">
    <property type="nucleotide sequence ID" value="NZ_CP040004.1"/>
</dbReference>
<keyword evidence="2" id="KW-0472">Membrane</keyword>
<dbReference type="OrthoDB" id="9785871at2"/>
<dbReference type="Gene3D" id="3.30.70.60">
    <property type="match status" value="1"/>
</dbReference>
<keyword evidence="4" id="KW-1185">Reference proteome</keyword>
<keyword evidence="2" id="KW-0812">Transmembrane</keyword>
<proteinExistence type="predicted"/>
<dbReference type="Proteomes" id="UP000310639">
    <property type="component" value="Chromosome"/>
</dbReference>